<dbReference type="AlphaFoldDB" id="A0A3S0W6M1"/>
<sequence length="175" mass="19766">MGRFLSFSIRKYTWWLLAVSLNLFATTLQANEVEPVPSTFVPSQDTSPILIVDTQEERRFISRAEIESLPLYATTLQHFKGPQGSFAGVWLKDLLSAQDIDETATLRFIAHDDYSAFINSEERDYLLVTRLNGEPLTLTDFGPTMLIVPAEAEAVEAGTANMTHWVWSIRDIIVQ</sequence>
<evidence type="ECO:0000256" key="1">
    <source>
        <dbReference type="SAM" id="SignalP"/>
    </source>
</evidence>
<evidence type="ECO:0008006" key="4">
    <source>
        <dbReference type="Google" id="ProtNLM"/>
    </source>
</evidence>
<name>A0A3S0W6M1_9GAMM</name>
<accession>A0A3S0W6M1</accession>
<feature type="signal peptide" evidence="1">
    <location>
        <begin position="1"/>
        <end position="30"/>
    </location>
</feature>
<comment type="caution">
    <text evidence="2">The sequence shown here is derived from an EMBL/GenBank/DDBJ whole genome shotgun (WGS) entry which is preliminary data.</text>
</comment>
<evidence type="ECO:0000313" key="3">
    <source>
        <dbReference type="Proteomes" id="UP000287336"/>
    </source>
</evidence>
<dbReference type="OrthoDB" id="5796037at2"/>
<dbReference type="SUPFAM" id="SSF56524">
    <property type="entry name" value="Oxidoreductase molybdopterin-binding domain"/>
    <property type="match status" value="1"/>
</dbReference>
<dbReference type="RefSeq" id="WP_126947557.1">
    <property type="nucleotide sequence ID" value="NZ_RZHG01000019.1"/>
</dbReference>
<gene>
    <name evidence="2" type="ORF">ELY33_10065</name>
</gene>
<feature type="chain" id="PRO_5018625999" description="Oxidoreductase molybdopterin-binding domain-containing protein" evidence="1">
    <location>
        <begin position="31"/>
        <end position="175"/>
    </location>
</feature>
<keyword evidence="3" id="KW-1185">Reference proteome</keyword>
<dbReference type="EMBL" id="RZHG01000019">
    <property type="protein sequence ID" value="RUR30152.1"/>
    <property type="molecule type" value="Genomic_DNA"/>
</dbReference>
<dbReference type="InterPro" id="IPR036374">
    <property type="entry name" value="OxRdtase_Mopterin-bd_sf"/>
</dbReference>
<keyword evidence="1" id="KW-0732">Signal</keyword>
<proteinExistence type="predicted"/>
<reference evidence="2 3" key="1">
    <citation type="submission" date="2018-12" db="EMBL/GenBank/DDBJ databases">
        <title>three novel Halomonas strain isolated from plants.</title>
        <authorList>
            <person name="Sun C."/>
        </authorList>
    </citation>
    <scope>NUCLEOTIDE SEQUENCE [LARGE SCALE GENOMIC DNA]</scope>
    <source>
        <strain evidence="2 3">DSM 19434</strain>
    </source>
</reference>
<protein>
    <recommendedName>
        <fullName evidence="4">Oxidoreductase molybdopterin-binding domain-containing protein</fullName>
    </recommendedName>
</protein>
<evidence type="ECO:0000313" key="2">
    <source>
        <dbReference type="EMBL" id="RUR30152.1"/>
    </source>
</evidence>
<dbReference type="Proteomes" id="UP000287336">
    <property type="component" value="Unassembled WGS sequence"/>
</dbReference>
<dbReference type="Gene3D" id="3.90.420.10">
    <property type="entry name" value="Oxidoreductase, molybdopterin-binding domain"/>
    <property type="match status" value="1"/>
</dbReference>
<organism evidence="2 3">
    <name type="scientific">Vreelandella andesensis</name>
    <dbReference type="NCBI Taxonomy" id="447567"/>
    <lineage>
        <taxon>Bacteria</taxon>
        <taxon>Pseudomonadati</taxon>
        <taxon>Pseudomonadota</taxon>
        <taxon>Gammaproteobacteria</taxon>
        <taxon>Oceanospirillales</taxon>
        <taxon>Halomonadaceae</taxon>
        <taxon>Vreelandella</taxon>
    </lineage>
</organism>